<evidence type="ECO:0000313" key="4">
    <source>
        <dbReference type="Proteomes" id="UP000034492"/>
    </source>
</evidence>
<name>A0A0G0F7V2_9BACT</name>
<feature type="domain" description="Membrane protein 6-pyruvoyl-tetrahydropterin synthase-related" evidence="2">
    <location>
        <begin position="66"/>
        <end position="235"/>
    </location>
</feature>
<dbReference type="Pfam" id="PF10131">
    <property type="entry name" value="PTPS_related"/>
    <property type="match status" value="1"/>
</dbReference>
<organism evidence="3 4">
    <name type="scientific">Candidatus Daviesbacteria bacterium GW2011_GWB1_36_5</name>
    <dbReference type="NCBI Taxonomy" id="1618426"/>
    <lineage>
        <taxon>Bacteria</taxon>
        <taxon>Candidatus Daviesiibacteriota</taxon>
    </lineage>
</organism>
<dbReference type="Proteomes" id="UP000034492">
    <property type="component" value="Unassembled WGS sequence"/>
</dbReference>
<dbReference type="AlphaFoldDB" id="A0A0G0F7V2"/>
<evidence type="ECO:0000256" key="1">
    <source>
        <dbReference type="SAM" id="Phobius"/>
    </source>
</evidence>
<feature type="transmembrane region" description="Helical" evidence="1">
    <location>
        <begin position="368"/>
        <end position="389"/>
    </location>
</feature>
<gene>
    <name evidence="3" type="ORF">US19_C0012G0009</name>
</gene>
<feature type="transmembrane region" description="Helical" evidence="1">
    <location>
        <begin position="330"/>
        <end position="348"/>
    </location>
</feature>
<reference evidence="3 4" key="1">
    <citation type="journal article" date="2015" name="Nature">
        <title>rRNA introns, odd ribosomes, and small enigmatic genomes across a large radiation of phyla.</title>
        <authorList>
            <person name="Brown C.T."/>
            <person name="Hug L.A."/>
            <person name="Thomas B.C."/>
            <person name="Sharon I."/>
            <person name="Castelle C.J."/>
            <person name="Singh A."/>
            <person name="Wilkins M.J."/>
            <person name="Williams K.H."/>
            <person name="Banfield J.F."/>
        </authorList>
    </citation>
    <scope>NUCLEOTIDE SEQUENCE [LARGE SCALE GENOMIC DNA]</scope>
</reference>
<feature type="transmembrane region" description="Helical" evidence="1">
    <location>
        <begin position="396"/>
        <end position="414"/>
    </location>
</feature>
<accession>A0A0G0F7V2</accession>
<dbReference type="InterPro" id="IPR018776">
    <property type="entry name" value="Membrane_prot_PTPS-rel_domain"/>
</dbReference>
<keyword evidence="1" id="KW-0472">Membrane</keyword>
<feature type="transmembrane region" description="Helical" evidence="1">
    <location>
        <begin position="142"/>
        <end position="162"/>
    </location>
</feature>
<keyword evidence="1" id="KW-1133">Transmembrane helix</keyword>
<feature type="transmembrane region" description="Helical" evidence="1">
    <location>
        <begin position="5"/>
        <end position="23"/>
    </location>
</feature>
<feature type="transmembrane region" description="Helical" evidence="1">
    <location>
        <begin position="215"/>
        <end position="236"/>
    </location>
</feature>
<comment type="caution">
    <text evidence="3">The sequence shown here is derived from an EMBL/GenBank/DDBJ whole genome shotgun (WGS) entry which is preliminary data.</text>
</comment>
<feature type="transmembrane region" description="Helical" evidence="1">
    <location>
        <begin position="114"/>
        <end position="130"/>
    </location>
</feature>
<proteinExistence type="predicted"/>
<dbReference type="PATRIC" id="fig|1618426.3.peg.501"/>
<feature type="transmembrane region" description="Helical" evidence="1">
    <location>
        <begin position="290"/>
        <end position="310"/>
    </location>
</feature>
<feature type="transmembrane region" description="Helical" evidence="1">
    <location>
        <begin position="90"/>
        <end position="108"/>
    </location>
</feature>
<feature type="transmembrane region" description="Helical" evidence="1">
    <location>
        <begin position="182"/>
        <end position="203"/>
    </location>
</feature>
<evidence type="ECO:0000259" key="2">
    <source>
        <dbReference type="Pfam" id="PF10131"/>
    </source>
</evidence>
<evidence type="ECO:0000313" key="3">
    <source>
        <dbReference type="EMBL" id="KKQ09575.1"/>
    </source>
</evidence>
<protein>
    <recommendedName>
        <fullName evidence="2">Membrane protein 6-pyruvoyl-tetrahydropterin synthase-related domain-containing protein</fullName>
    </recommendedName>
</protein>
<feature type="transmembrane region" description="Helical" evidence="1">
    <location>
        <begin position="542"/>
        <end position="560"/>
    </location>
</feature>
<keyword evidence="1" id="KW-0812">Transmembrane</keyword>
<sequence>MKKELFIIIALLILTVPVLLPLFKSGYFPTQDYIYVARIYEMKVALDDGHFPVRWVKDFRNGEPLYNFYAPLPYYIGALLKFFPGLSYLVIIKILFGIGFILSTLAMFFLGKKLFGVLGGFIVGLMYLYAPYHSVDVYVRGALSESWALIFFPLIFLTSLNLSEKKSIKNMAFLSPSLAGLFYTHNVMTMISAPFILGWMAYLIFRTKDKSLIKYYLISIVWGIGLGASFLLPAFFEKQFVKTDELTTGYFDFRGHFVAVRQWFSPFWGYGASLWGAKDDMSFQVGLTHWLVYGLTGLLVVLSFFQIRIFNFQFSIFNENLKYKKWKDAFILFGVLSGLFVFSLFMMHNKSAFIWEWFEVLEFTQFPWRFLGISIFFISLLGGFFAYFLKENLSKGLVFIITLLVVLGNVSYFHPDSYYLDSVDDHYISQNILSQNDKLPKDYLPIWVKKIRDDKLREPHFIEGAGDVKSFNYKTAFVSFDANTSSKSAVETPVTYFPGWEVRVNDKKIDIEEPDEYGLIKVPLNEGENKVKMQFNNTGIRMVSNLISLLSLFILVFVFVKKRVS</sequence>
<dbReference type="EMBL" id="LBSA01000012">
    <property type="protein sequence ID" value="KKQ09575.1"/>
    <property type="molecule type" value="Genomic_DNA"/>
</dbReference>